<dbReference type="AlphaFoldDB" id="A0AAD5XQH3"/>
<dbReference type="Proteomes" id="UP001212152">
    <property type="component" value="Unassembled WGS sequence"/>
</dbReference>
<accession>A0AAD5XQH3</accession>
<protein>
    <submittedName>
        <fullName evidence="1">Uncharacterized protein</fullName>
    </submittedName>
</protein>
<gene>
    <name evidence="1" type="ORF">HDU87_003411</name>
</gene>
<keyword evidence="2" id="KW-1185">Reference proteome</keyword>
<evidence type="ECO:0000313" key="1">
    <source>
        <dbReference type="EMBL" id="KAJ3178588.1"/>
    </source>
</evidence>
<dbReference type="EMBL" id="JADGJQ010000025">
    <property type="protein sequence ID" value="KAJ3178588.1"/>
    <property type="molecule type" value="Genomic_DNA"/>
</dbReference>
<name>A0AAD5XQH3_9FUNG</name>
<sequence length="119" mass="13706">MALVDRETDRLYRIRWLCELIGLKKYHNFRTTDVSKNELALLGEMEEHAVSEEYQKLANLIFDRIQGAVELLRALHPEFGVLYVNLAGCPAGMSSEQQLQYYTETLGHHILQIPCEGKL</sequence>
<reference evidence="1" key="1">
    <citation type="submission" date="2020-05" db="EMBL/GenBank/DDBJ databases">
        <title>Phylogenomic resolution of chytrid fungi.</title>
        <authorList>
            <person name="Stajich J.E."/>
            <person name="Amses K."/>
            <person name="Simmons R."/>
            <person name="Seto K."/>
            <person name="Myers J."/>
            <person name="Bonds A."/>
            <person name="Quandt C.A."/>
            <person name="Barry K."/>
            <person name="Liu P."/>
            <person name="Grigoriev I."/>
            <person name="Longcore J.E."/>
            <person name="James T.Y."/>
        </authorList>
    </citation>
    <scope>NUCLEOTIDE SEQUENCE</scope>
    <source>
        <strain evidence="1">JEL0379</strain>
    </source>
</reference>
<evidence type="ECO:0000313" key="2">
    <source>
        <dbReference type="Proteomes" id="UP001212152"/>
    </source>
</evidence>
<organism evidence="1 2">
    <name type="scientific">Geranomyces variabilis</name>
    <dbReference type="NCBI Taxonomy" id="109894"/>
    <lineage>
        <taxon>Eukaryota</taxon>
        <taxon>Fungi</taxon>
        <taxon>Fungi incertae sedis</taxon>
        <taxon>Chytridiomycota</taxon>
        <taxon>Chytridiomycota incertae sedis</taxon>
        <taxon>Chytridiomycetes</taxon>
        <taxon>Spizellomycetales</taxon>
        <taxon>Powellomycetaceae</taxon>
        <taxon>Geranomyces</taxon>
    </lineage>
</organism>
<proteinExistence type="predicted"/>
<comment type="caution">
    <text evidence="1">The sequence shown here is derived from an EMBL/GenBank/DDBJ whole genome shotgun (WGS) entry which is preliminary data.</text>
</comment>